<dbReference type="STRING" id="65735.SAMN04488075_1774"/>
<dbReference type="Proteomes" id="UP000199125">
    <property type="component" value="Unassembled WGS sequence"/>
</dbReference>
<proteinExistence type="predicted"/>
<dbReference type="AlphaFoldDB" id="A0A1H6LQV4"/>
<organism evidence="2 3">
    <name type="scientific">Paracoccus alkenifer</name>
    <dbReference type="NCBI Taxonomy" id="65735"/>
    <lineage>
        <taxon>Bacteria</taxon>
        <taxon>Pseudomonadati</taxon>
        <taxon>Pseudomonadota</taxon>
        <taxon>Alphaproteobacteria</taxon>
        <taxon>Rhodobacterales</taxon>
        <taxon>Paracoccaceae</taxon>
        <taxon>Paracoccus</taxon>
    </lineage>
</organism>
<evidence type="ECO:0000313" key="2">
    <source>
        <dbReference type="EMBL" id="SEH91052.1"/>
    </source>
</evidence>
<dbReference type="RefSeq" id="WP_245728684.1">
    <property type="nucleotide sequence ID" value="NZ_FNXG01000002.1"/>
</dbReference>
<dbReference type="EMBL" id="FNXG01000002">
    <property type="protein sequence ID" value="SEH91052.1"/>
    <property type="molecule type" value="Genomic_DNA"/>
</dbReference>
<name>A0A1H6LQV4_9RHOB</name>
<evidence type="ECO:0000313" key="3">
    <source>
        <dbReference type="Proteomes" id="UP000199125"/>
    </source>
</evidence>
<dbReference type="InterPro" id="IPR045516">
    <property type="entry name" value="DUF6477"/>
</dbReference>
<keyword evidence="3" id="KW-1185">Reference proteome</keyword>
<accession>A0A1H6LQV4</accession>
<dbReference type="Pfam" id="PF20083">
    <property type="entry name" value="DUF6477"/>
    <property type="match status" value="1"/>
</dbReference>
<protein>
    <submittedName>
        <fullName evidence="2">Uncharacterized protein</fullName>
    </submittedName>
</protein>
<keyword evidence="1" id="KW-0732">Signal</keyword>
<gene>
    <name evidence="2" type="ORF">SAMN04488075_1774</name>
</gene>
<sequence>MSVMSNILAFPACAVPTYAVPVPAAAAHAAAPLRRPAVLIRAAVAGQALWRRERDLRRVLGSDSTPAPGRALLRLREDEERLNTARLDGAADYDMRRHVLLLVAILAETRRAAQPDVRPDSRPVSRLRGLG</sequence>
<feature type="chain" id="PRO_5011685488" evidence="1">
    <location>
        <begin position="20"/>
        <end position="131"/>
    </location>
</feature>
<feature type="signal peptide" evidence="1">
    <location>
        <begin position="1"/>
        <end position="19"/>
    </location>
</feature>
<reference evidence="3" key="1">
    <citation type="submission" date="2016-10" db="EMBL/GenBank/DDBJ databases">
        <authorList>
            <person name="Varghese N."/>
            <person name="Submissions S."/>
        </authorList>
    </citation>
    <scope>NUCLEOTIDE SEQUENCE [LARGE SCALE GENOMIC DNA]</scope>
    <source>
        <strain evidence="3">DSM 11593</strain>
    </source>
</reference>
<evidence type="ECO:0000256" key="1">
    <source>
        <dbReference type="SAM" id="SignalP"/>
    </source>
</evidence>